<proteinExistence type="predicted"/>
<comment type="caution">
    <text evidence="1">The sequence shown here is derived from an EMBL/GenBank/DDBJ whole genome shotgun (WGS) entry which is preliminary data.</text>
</comment>
<protein>
    <submittedName>
        <fullName evidence="1">Uncharacterized protein</fullName>
    </submittedName>
</protein>
<name>A0A645A0Y9_9ZZZZ</name>
<reference evidence="1" key="1">
    <citation type="submission" date="2019-08" db="EMBL/GenBank/DDBJ databases">
        <authorList>
            <person name="Kucharzyk K."/>
            <person name="Murdoch R.W."/>
            <person name="Higgins S."/>
            <person name="Loffler F."/>
        </authorList>
    </citation>
    <scope>NUCLEOTIDE SEQUENCE</scope>
</reference>
<gene>
    <name evidence="1" type="ORF">SDC9_93408</name>
</gene>
<accession>A0A645A0Y9</accession>
<organism evidence="1">
    <name type="scientific">bioreactor metagenome</name>
    <dbReference type="NCBI Taxonomy" id="1076179"/>
    <lineage>
        <taxon>unclassified sequences</taxon>
        <taxon>metagenomes</taxon>
        <taxon>ecological metagenomes</taxon>
    </lineage>
</organism>
<sequence>MLFVVVLKLVNHNVLVRLLVVSAQILVPLENVYGKRGDIGKGQHPALPFLLLIRGNILVHEVKDSLKFRFTQQNGKGDAEFLSQLHQHIKGVLDV</sequence>
<evidence type="ECO:0000313" key="1">
    <source>
        <dbReference type="EMBL" id="MPM46702.1"/>
    </source>
</evidence>
<dbReference type="AlphaFoldDB" id="A0A645A0Y9"/>
<dbReference type="EMBL" id="VSSQ01011381">
    <property type="protein sequence ID" value="MPM46702.1"/>
    <property type="molecule type" value="Genomic_DNA"/>
</dbReference>